<evidence type="ECO:0000313" key="2">
    <source>
        <dbReference type="Proteomes" id="UP000887574"/>
    </source>
</evidence>
<reference evidence="3" key="1">
    <citation type="submission" date="2022-11" db="UniProtKB">
        <authorList>
            <consortium name="WormBaseParasite"/>
        </authorList>
    </citation>
    <scope>IDENTIFICATION</scope>
</reference>
<accession>A0A915EIK9</accession>
<organism evidence="2 3">
    <name type="scientific">Ditylenchus dipsaci</name>
    <dbReference type="NCBI Taxonomy" id="166011"/>
    <lineage>
        <taxon>Eukaryota</taxon>
        <taxon>Metazoa</taxon>
        <taxon>Ecdysozoa</taxon>
        <taxon>Nematoda</taxon>
        <taxon>Chromadorea</taxon>
        <taxon>Rhabditida</taxon>
        <taxon>Tylenchina</taxon>
        <taxon>Tylenchomorpha</taxon>
        <taxon>Sphaerularioidea</taxon>
        <taxon>Anguinidae</taxon>
        <taxon>Anguininae</taxon>
        <taxon>Ditylenchus</taxon>
    </lineage>
</organism>
<protein>
    <submittedName>
        <fullName evidence="3">Uncharacterized protein</fullName>
    </submittedName>
</protein>
<proteinExistence type="predicted"/>
<name>A0A915EIK9_9BILA</name>
<evidence type="ECO:0000313" key="3">
    <source>
        <dbReference type="WBParaSite" id="jg6382"/>
    </source>
</evidence>
<feature type="region of interest" description="Disordered" evidence="1">
    <location>
        <begin position="108"/>
        <end position="137"/>
    </location>
</feature>
<evidence type="ECO:0000256" key="1">
    <source>
        <dbReference type="SAM" id="MobiDB-lite"/>
    </source>
</evidence>
<sequence length="163" mass="17509">MATAITGTKSSCAIDSSIYSGDDISNLESVSSRSNFSEIISTSYDYIIYSDTVISNSEREEPSSEIPVTRYEQALKEFKLSSGLNLALGYFSDDSAFPELPDSSISSSIASPIRVDTPNASPHPAPVSSSSSPAMATTPVMKKKNLQNQQDPIACLFLLNRPL</sequence>
<keyword evidence="2" id="KW-1185">Reference proteome</keyword>
<dbReference type="AlphaFoldDB" id="A0A915EIK9"/>
<dbReference type="Proteomes" id="UP000887574">
    <property type="component" value="Unplaced"/>
</dbReference>
<dbReference type="WBParaSite" id="jg6382">
    <property type="protein sequence ID" value="jg6382"/>
    <property type="gene ID" value="jg6382"/>
</dbReference>